<evidence type="ECO:0000313" key="1">
    <source>
        <dbReference type="EMBL" id="AVQ30962.1"/>
    </source>
</evidence>
<accession>A0ABM6U3S3</accession>
<evidence type="ECO:0008006" key="3">
    <source>
        <dbReference type="Google" id="ProtNLM"/>
    </source>
</evidence>
<sequence length="127" mass="15121">MNTLLKTAFFYFNKIKVIHSIPGRIRLAVPGLNNVPENMRKYEHYTTSLIKIEKGIKDVSYSYVTGKVLLIYDTNETNEKKILDWINFIWKKVIDNEDIYNKMQPEEIEKNLDKLYEMLCKELKKGR</sequence>
<proteinExistence type="predicted"/>
<reference evidence="2" key="1">
    <citation type="journal article" date="2018" name="MSphere">
        <title>Fusobacterium Genomics Using MinION and Illumina Sequencing Enables Genome Completion and Correction.</title>
        <authorList>
            <person name="Todd S.M."/>
            <person name="Settlage R.E."/>
            <person name="Lahmers K.K."/>
            <person name="Slade D.J."/>
        </authorList>
    </citation>
    <scope>NUCLEOTIDE SEQUENCE [LARGE SCALE GENOMIC DNA]</scope>
    <source>
        <strain evidence="2">ATCC 27725</strain>
    </source>
</reference>
<gene>
    <name evidence="1" type="ORF">C4N18_06955</name>
</gene>
<dbReference type="GeneID" id="77467729"/>
<protein>
    <recommendedName>
        <fullName evidence="3">Cation transporter</fullName>
    </recommendedName>
</protein>
<keyword evidence="2" id="KW-1185">Reference proteome</keyword>
<name>A0ABM6U3S3_FUSVA</name>
<dbReference type="Proteomes" id="UP000241238">
    <property type="component" value="Chromosome"/>
</dbReference>
<organism evidence="1 2">
    <name type="scientific">Fusobacterium varium ATCC 27725</name>
    <dbReference type="NCBI Taxonomy" id="469618"/>
    <lineage>
        <taxon>Bacteria</taxon>
        <taxon>Fusobacteriati</taxon>
        <taxon>Fusobacteriota</taxon>
        <taxon>Fusobacteriia</taxon>
        <taxon>Fusobacteriales</taxon>
        <taxon>Fusobacteriaceae</taxon>
        <taxon>Fusobacterium</taxon>
    </lineage>
</organism>
<dbReference type="Pfam" id="PF19991">
    <property type="entry name" value="HMA_2"/>
    <property type="match status" value="1"/>
</dbReference>
<dbReference type="RefSeq" id="WP_005949973.1">
    <property type="nucleotide sequence ID" value="NZ_CP028103.1"/>
</dbReference>
<dbReference type="EMBL" id="CP028103">
    <property type="protein sequence ID" value="AVQ30962.1"/>
    <property type="molecule type" value="Genomic_DNA"/>
</dbReference>
<evidence type="ECO:0000313" key="2">
    <source>
        <dbReference type="Proteomes" id="UP000241238"/>
    </source>
</evidence>